<dbReference type="GO" id="GO:0051301">
    <property type="term" value="P:cell division"/>
    <property type="evidence" value="ECO:0007669"/>
    <property type="project" value="UniProtKB-KW"/>
</dbReference>
<dbReference type="InterPro" id="IPR004513">
    <property type="entry name" value="FtsX"/>
</dbReference>
<evidence type="ECO:0000256" key="6">
    <source>
        <dbReference type="ARBA" id="ARBA00022692"/>
    </source>
</evidence>
<dbReference type="Pfam" id="PF02687">
    <property type="entry name" value="FtsX"/>
    <property type="match status" value="1"/>
</dbReference>
<keyword evidence="8 10" id="KW-0472">Membrane</keyword>
<dbReference type="InterPro" id="IPR003838">
    <property type="entry name" value="ABC3_permease_C"/>
</dbReference>
<dbReference type="PANTHER" id="PTHR47755">
    <property type="entry name" value="CELL DIVISION PROTEIN FTSX"/>
    <property type="match status" value="1"/>
</dbReference>
<evidence type="ECO:0000256" key="10">
    <source>
        <dbReference type="PIRNR" id="PIRNR003097"/>
    </source>
</evidence>
<dbReference type="InterPro" id="IPR058204">
    <property type="entry name" value="FtsX_firmicutes-type"/>
</dbReference>
<dbReference type="EMBL" id="UGTH01000001">
    <property type="protein sequence ID" value="SUB75778.1"/>
    <property type="molecule type" value="Genomic_DNA"/>
</dbReference>
<evidence type="ECO:0000256" key="8">
    <source>
        <dbReference type="ARBA" id="ARBA00023136"/>
    </source>
</evidence>
<comment type="subcellular location">
    <subcellularLocation>
        <location evidence="1">Cell membrane</location>
        <topology evidence="1">Multi-pass membrane protein</topology>
    </subcellularLocation>
</comment>
<keyword evidence="7 11" id="KW-1133">Transmembrane helix</keyword>
<dbReference type="Pfam" id="PF18075">
    <property type="entry name" value="FtsX_ECD"/>
    <property type="match status" value="1"/>
</dbReference>
<evidence type="ECO:0000313" key="15">
    <source>
        <dbReference type="Proteomes" id="UP000254777"/>
    </source>
</evidence>
<dbReference type="PANTHER" id="PTHR47755:SF1">
    <property type="entry name" value="CELL DIVISION PROTEIN FTSX"/>
    <property type="match status" value="1"/>
</dbReference>
<reference evidence="14 15" key="1">
    <citation type="submission" date="2018-06" db="EMBL/GenBank/DDBJ databases">
        <authorList>
            <consortium name="Pathogen Informatics"/>
            <person name="Doyle S."/>
        </authorList>
    </citation>
    <scope>NUCLEOTIDE SEQUENCE [LARGE SCALE GENOMIC DNA]</scope>
    <source>
        <strain evidence="14 15">NCTC11088</strain>
    </source>
</reference>
<keyword evidence="4 10" id="KW-1003">Cell membrane</keyword>
<feature type="domain" description="ABC3 transporter permease C-terminal" evidence="12">
    <location>
        <begin position="176"/>
        <end position="266"/>
    </location>
</feature>
<dbReference type="Proteomes" id="UP000254777">
    <property type="component" value="Unassembled WGS sequence"/>
</dbReference>
<protein>
    <recommendedName>
        <fullName evidence="3 10">Cell division protein FtsX</fullName>
    </recommendedName>
</protein>
<evidence type="ECO:0000256" key="1">
    <source>
        <dbReference type="ARBA" id="ARBA00004651"/>
    </source>
</evidence>
<dbReference type="PIRSF" id="PIRSF003097">
    <property type="entry name" value="FtsX"/>
    <property type="match status" value="1"/>
</dbReference>
<sequence length="299" mass="33139">MRIFRQFINILKESLKGIIRNFGMATASTISIGAMLTLFGIVLLLLLNINSAVYNLGQELDKVVVFIRDEAPAADINNLIAKLSKDERVTQVQYISKEKAVEKFKERLGDKAYVMDSLPPDALPASLIVSLNDLTIASEVAREMTGHNIVERADYQYELIEQMYKFENMVKYVGAAIVLALVFVSVLIIHNTIRIAVSNRSHEINIMKYIGATDSYIRSPFLIEGIIFGLVGAALAFFIVHHLYSFYYAGHNAQITNIIEVGLVSPTIIGKHISIIFACIGAGIGYLGSLVSTERHLNV</sequence>
<name>A0A379DCR5_9FIRM</name>
<dbReference type="Gene3D" id="3.30.70.3040">
    <property type="match status" value="1"/>
</dbReference>
<evidence type="ECO:0000256" key="9">
    <source>
        <dbReference type="ARBA" id="ARBA00023306"/>
    </source>
</evidence>
<keyword evidence="6 11" id="KW-0812">Transmembrane</keyword>
<gene>
    <name evidence="14" type="primary">ftsX</name>
    <name evidence="14" type="ORF">NCTC11088_01581</name>
</gene>
<dbReference type="AlphaFoldDB" id="A0A379DCR5"/>
<evidence type="ECO:0000259" key="13">
    <source>
        <dbReference type="Pfam" id="PF18075"/>
    </source>
</evidence>
<evidence type="ECO:0000313" key="14">
    <source>
        <dbReference type="EMBL" id="SUB75778.1"/>
    </source>
</evidence>
<evidence type="ECO:0000256" key="4">
    <source>
        <dbReference type="ARBA" id="ARBA00022475"/>
    </source>
</evidence>
<feature type="transmembrane region" description="Helical" evidence="11">
    <location>
        <begin position="172"/>
        <end position="193"/>
    </location>
</feature>
<feature type="transmembrane region" description="Helical" evidence="11">
    <location>
        <begin position="21"/>
        <end position="47"/>
    </location>
</feature>
<accession>A0A379DCR5</accession>
<dbReference type="InterPro" id="IPR040690">
    <property type="entry name" value="FtsX_ECD"/>
</dbReference>
<keyword evidence="9 10" id="KW-0131">Cell cycle</keyword>
<evidence type="ECO:0000256" key="11">
    <source>
        <dbReference type="SAM" id="Phobius"/>
    </source>
</evidence>
<organism evidence="14 15">
    <name type="scientific">Peptoniphilus indolicus</name>
    <dbReference type="NCBI Taxonomy" id="33030"/>
    <lineage>
        <taxon>Bacteria</taxon>
        <taxon>Bacillati</taxon>
        <taxon>Bacillota</taxon>
        <taxon>Tissierellia</taxon>
        <taxon>Tissierellales</taxon>
        <taxon>Peptoniphilaceae</taxon>
        <taxon>Peptoniphilus</taxon>
    </lineage>
</organism>
<dbReference type="RefSeq" id="WP_040552343.1">
    <property type="nucleotide sequence ID" value="NZ_UGTH01000001.1"/>
</dbReference>
<feature type="transmembrane region" description="Helical" evidence="11">
    <location>
        <begin position="221"/>
        <end position="244"/>
    </location>
</feature>
<comment type="function">
    <text evidence="10">Part of the ABC transporter FtsEX involved in asymmetric cellular division facilitating the initiation of sporulation.</text>
</comment>
<evidence type="ECO:0000259" key="12">
    <source>
        <dbReference type="Pfam" id="PF02687"/>
    </source>
</evidence>
<proteinExistence type="inferred from homology"/>
<evidence type="ECO:0000256" key="3">
    <source>
        <dbReference type="ARBA" id="ARBA00021907"/>
    </source>
</evidence>
<dbReference type="NCBIfam" id="NF038347">
    <property type="entry name" value="FtsX_Gpos"/>
    <property type="match status" value="1"/>
</dbReference>
<feature type="domain" description="FtsX extracellular" evidence="13">
    <location>
        <begin position="63"/>
        <end position="151"/>
    </location>
</feature>
<keyword evidence="5 10" id="KW-0132">Cell division</keyword>
<comment type="similarity">
    <text evidence="2 10">Belongs to the ABC-4 integral membrane protein family. FtsX subfamily.</text>
</comment>
<evidence type="ECO:0000256" key="7">
    <source>
        <dbReference type="ARBA" id="ARBA00022989"/>
    </source>
</evidence>
<evidence type="ECO:0000256" key="2">
    <source>
        <dbReference type="ARBA" id="ARBA00007379"/>
    </source>
</evidence>
<evidence type="ECO:0000256" key="5">
    <source>
        <dbReference type="ARBA" id="ARBA00022618"/>
    </source>
</evidence>
<dbReference type="GO" id="GO:0005886">
    <property type="term" value="C:plasma membrane"/>
    <property type="evidence" value="ECO:0007669"/>
    <property type="project" value="UniProtKB-SubCell"/>
</dbReference>
<feature type="transmembrane region" description="Helical" evidence="11">
    <location>
        <begin position="273"/>
        <end position="291"/>
    </location>
</feature>